<organism evidence="1 2">
    <name type="scientific">Leptospira interrogans str. 2006001854</name>
    <dbReference type="NCBI Taxonomy" id="1001590"/>
    <lineage>
        <taxon>Bacteria</taxon>
        <taxon>Pseudomonadati</taxon>
        <taxon>Spirochaetota</taxon>
        <taxon>Spirochaetia</taxon>
        <taxon>Leptospirales</taxon>
        <taxon>Leptospiraceae</taxon>
        <taxon>Leptospira</taxon>
    </lineage>
</organism>
<accession>M6GIU6</accession>
<name>M6GIU6_LEPIR</name>
<sequence>MNRIQSIENNLTSINDAAFQELCDRLIYFKYKNPSAFARIGSVTGKQKTKKGTPDSFLLMSDGEYIFTEITTNISDKGKLLKDIIACFDYKKTNISSDKVKEINLFFNFNIDNAYIEKLKSVATSFNPKTEIIFWSLDLLTSELSTNHHDLVSDYLGLSYDTGQIVSIEKFISEYNRSSHGIATPLDNEFVQRRQEMDELKRK</sequence>
<proteinExistence type="predicted"/>
<gene>
    <name evidence="1" type="ORF">LEP1GSC037_0309</name>
</gene>
<dbReference type="EMBL" id="AFLW02000003">
    <property type="protein sequence ID" value="EMM84645.1"/>
    <property type="molecule type" value="Genomic_DNA"/>
</dbReference>
<comment type="caution">
    <text evidence="1">The sequence shown here is derived from an EMBL/GenBank/DDBJ whole genome shotgun (WGS) entry which is preliminary data.</text>
</comment>
<dbReference type="AlphaFoldDB" id="M6GIU6"/>
<reference evidence="1 2" key="1">
    <citation type="submission" date="2013-01" db="EMBL/GenBank/DDBJ databases">
        <authorList>
            <person name="Harkins D.M."/>
            <person name="Durkin A.S."/>
            <person name="Brinkac L.M."/>
            <person name="Haft D.H."/>
            <person name="Selengut J.D."/>
            <person name="Sanka R."/>
            <person name="DePew J."/>
            <person name="Purushe J."/>
            <person name="Hospenthal D.R."/>
            <person name="Murray C.K."/>
            <person name="Pimentel G."/>
            <person name="Wasfy M."/>
            <person name="Parker T."/>
            <person name="Miller R.S."/>
            <person name="Vinetz J.M."/>
            <person name="Sutton G.G."/>
            <person name="Nierman W.C."/>
            <person name="Fouts D.E."/>
        </authorList>
    </citation>
    <scope>NUCLEOTIDE SEQUENCE [LARGE SCALE GENOMIC DNA]</scope>
    <source>
        <strain evidence="1 2">2006001854</strain>
    </source>
</reference>
<evidence type="ECO:0000313" key="1">
    <source>
        <dbReference type="EMBL" id="EMM84645.1"/>
    </source>
</evidence>
<evidence type="ECO:0000313" key="2">
    <source>
        <dbReference type="Proteomes" id="UP000012128"/>
    </source>
</evidence>
<protein>
    <submittedName>
        <fullName evidence="1">Uncharacterized protein</fullName>
    </submittedName>
</protein>
<dbReference type="Proteomes" id="UP000012128">
    <property type="component" value="Unassembled WGS sequence"/>
</dbReference>